<dbReference type="AlphaFoldDB" id="A0A3L9M6L4"/>
<protein>
    <submittedName>
        <fullName evidence="2">Uncharacterized protein</fullName>
    </submittedName>
</protein>
<sequence>MQVFKLLMVATLMSLPFSCATKRKVKEVERIEIKTENQIRNDSSADIKIERSSHDFLSNYSSNESLLSKLGLVFNGKSNEDKGSFSIHETDKGLQVDIQGALQMALDKTHSKDETFTKAEAIKLFDSIIKANLQQNKTERSEQLLDSFKSDTTKEKTDISFWIYAVIGSVLVVGTAIYVAIKQLKGGK</sequence>
<proteinExistence type="predicted"/>
<evidence type="ECO:0000313" key="3">
    <source>
        <dbReference type="Proteomes" id="UP000275348"/>
    </source>
</evidence>
<gene>
    <name evidence="2" type="ORF">EAH69_09905</name>
</gene>
<accession>A0A3L9M6L4</accession>
<name>A0A3L9M6L4_9FLAO</name>
<evidence type="ECO:0000256" key="1">
    <source>
        <dbReference type="SAM" id="Phobius"/>
    </source>
</evidence>
<keyword evidence="1" id="KW-1133">Transmembrane helix</keyword>
<comment type="caution">
    <text evidence="2">The sequence shown here is derived from an EMBL/GenBank/DDBJ whole genome shotgun (WGS) entry which is preliminary data.</text>
</comment>
<dbReference type="EMBL" id="RDOJ01000013">
    <property type="protein sequence ID" value="RLZ08618.1"/>
    <property type="molecule type" value="Genomic_DNA"/>
</dbReference>
<keyword evidence="1" id="KW-0812">Transmembrane</keyword>
<keyword evidence="1" id="KW-0472">Membrane</keyword>
<organism evidence="2 3">
    <name type="scientific">Faecalibacter macacae</name>
    <dbReference type="NCBI Taxonomy" id="1859289"/>
    <lineage>
        <taxon>Bacteria</taxon>
        <taxon>Pseudomonadati</taxon>
        <taxon>Bacteroidota</taxon>
        <taxon>Flavobacteriia</taxon>
        <taxon>Flavobacteriales</taxon>
        <taxon>Weeksellaceae</taxon>
        <taxon>Faecalibacter</taxon>
    </lineage>
</organism>
<feature type="transmembrane region" description="Helical" evidence="1">
    <location>
        <begin position="161"/>
        <end position="181"/>
    </location>
</feature>
<reference evidence="2 3" key="1">
    <citation type="submission" date="2018-10" db="EMBL/GenBank/DDBJ databases">
        <authorList>
            <person name="Chen X."/>
        </authorList>
    </citation>
    <scope>NUCLEOTIDE SEQUENCE [LARGE SCALE GENOMIC DNA]</scope>
    <source>
        <strain evidence="2 3">YIM 102668</strain>
    </source>
</reference>
<dbReference type="Proteomes" id="UP000275348">
    <property type="component" value="Unassembled WGS sequence"/>
</dbReference>
<keyword evidence="3" id="KW-1185">Reference proteome</keyword>
<evidence type="ECO:0000313" key="2">
    <source>
        <dbReference type="EMBL" id="RLZ08618.1"/>
    </source>
</evidence>